<dbReference type="Pfam" id="PF00392">
    <property type="entry name" value="GntR"/>
    <property type="match status" value="1"/>
</dbReference>
<gene>
    <name evidence="5" type="ORF">PYH69_01835</name>
</gene>
<dbReference type="SMART" id="SM00345">
    <property type="entry name" value="HTH_GNTR"/>
    <property type="match status" value="1"/>
</dbReference>
<dbReference type="InterPro" id="IPR046335">
    <property type="entry name" value="LacI/GalR-like_sensor"/>
</dbReference>
<dbReference type="SUPFAM" id="SSF46785">
    <property type="entry name" value="Winged helix' DNA-binding domain"/>
    <property type="match status" value="1"/>
</dbReference>
<dbReference type="Proteomes" id="UP001223261">
    <property type="component" value="Chromosome"/>
</dbReference>
<evidence type="ECO:0000256" key="3">
    <source>
        <dbReference type="ARBA" id="ARBA00023163"/>
    </source>
</evidence>
<dbReference type="PROSITE" id="PS50949">
    <property type="entry name" value="HTH_GNTR"/>
    <property type="match status" value="1"/>
</dbReference>
<dbReference type="AlphaFoldDB" id="A0AAX3W5D5"/>
<dbReference type="EMBL" id="CP118848">
    <property type="protein sequence ID" value="WHI60392.1"/>
    <property type="molecule type" value="Genomic_DNA"/>
</dbReference>
<dbReference type="InterPro" id="IPR036388">
    <property type="entry name" value="WH-like_DNA-bd_sf"/>
</dbReference>
<dbReference type="CDD" id="cd01541">
    <property type="entry name" value="PBP1_AraR"/>
    <property type="match status" value="1"/>
</dbReference>
<protein>
    <submittedName>
        <fullName evidence="5">GntR family transcriptional regulator</fullName>
    </submittedName>
</protein>
<dbReference type="PRINTS" id="PR00035">
    <property type="entry name" value="HTHGNTR"/>
</dbReference>
<dbReference type="SUPFAM" id="SSF53822">
    <property type="entry name" value="Periplasmic binding protein-like I"/>
    <property type="match status" value="1"/>
</dbReference>
<keyword evidence="3" id="KW-0804">Transcription</keyword>
<dbReference type="Gene3D" id="3.40.50.2300">
    <property type="match status" value="2"/>
</dbReference>
<evidence type="ECO:0000313" key="6">
    <source>
        <dbReference type="Proteomes" id="UP001223261"/>
    </source>
</evidence>
<evidence type="ECO:0000256" key="1">
    <source>
        <dbReference type="ARBA" id="ARBA00023015"/>
    </source>
</evidence>
<dbReference type="InterPro" id="IPR000524">
    <property type="entry name" value="Tscrpt_reg_HTH_GntR"/>
</dbReference>
<dbReference type="InterPro" id="IPR036390">
    <property type="entry name" value="WH_DNA-bd_sf"/>
</dbReference>
<dbReference type="Gene3D" id="1.10.10.10">
    <property type="entry name" value="Winged helix-like DNA-binding domain superfamily/Winged helix DNA-binding domain"/>
    <property type="match status" value="1"/>
</dbReference>
<dbReference type="Pfam" id="PF13377">
    <property type="entry name" value="Peripla_BP_3"/>
    <property type="match status" value="1"/>
</dbReference>
<dbReference type="GO" id="GO:0000976">
    <property type="term" value="F:transcription cis-regulatory region binding"/>
    <property type="evidence" value="ECO:0007669"/>
    <property type="project" value="TreeGrafter"/>
</dbReference>
<dbReference type="GO" id="GO:0003700">
    <property type="term" value="F:DNA-binding transcription factor activity"/>
    <property type="evidence" value="ECO:0007669"/>
    <property type="project" value="InterPro"/>
</dbReference>
<evidence type="ECO:0000256" key="2">
    <source>
        <dbReference type="ARBA" id="ARBA00023125"/>
    </source>
</evidence>
<dbReference type="PANTHER" id="PTHR30146">
    <property type="entry name" value="LACI-RELATED TRANSCRIPTIONAL REPRESSOR"/>
    <property type="match status" value="1"/>
</dbReference>
<dbReference type="RefSeq" id="WP_064204208.1">
    <property type="nucleotide sequence ID" value="NZ_CP059679.1"/>
</dbReference>
<reference evidence="5" key="1">
    <citation type="journal article" date="2023" name="Antibiotics">
        <title>Prevalence and Molecular Characterization of Methicillin-Resistant Staphylococci (MRS) and Mammaliicocci (MRM) in Dromedary Camels from Algeria: First Detection of SCCmec-mecC Hybrid in Methicillin-Resistant Mammaliicoccus lentus.</title>
        <authorList>
            <person name="Belhout C."/>
            <person name="Boyen F."/>
            <person name="Vereecke N."/>
            <person name="Theuns S."/>
            <person name="Taibi N."/>
            <person name="Stegger M."/>
            <person name="de la Fe-Rodriguez P.Y."/>
            <person name="Bouayad L."/>
            <person name="Elgroud R."/>
            <person name="Butaye P."/>
        </authorList>
    </citation>
    <scope>NUCLEOTIDE SEQUENCE</scope>
    <source>
        <strain evidence="5">7048</strain>
    </source>
</reference>
<dbReference type="InterPro" id="IPR028082">
    <property type="entry name" value="Peripla_BP_I"/>
</dbReference>
<keyword evidence="2" id="KW-0238">DNA-binding</keyword>
<dbReference type="CDD" id="cd07377">
    <property type="entry name" value="WHTH_GntR"/>
    <property type="match status" value="1"/>
</dbReference>
<evidence type="ECO:0000259" key="4">
    <source>
        <dbReference type="PROSITE" id="PS50949"/>
    </source>
</evidence>
<dbReference type="PANTHER" id="PTHR30146:SF150">
    <property type="entry name" value="ARABINOSE METABOLISM TRANSCRIPTIONAL REPRESSOR"/>
    <property type="match status" value="1"/>
</dbReference>
<accession>A0AAX3W5D5</accession>
<proteinExistence type="predicted"/>
<dbReference type="InterPro" id="IPR033532">
    <property type="entry name" value="AraR_ligand_bind_dom"/>
</dbReference>
<feature type="domain" description="HTH gntR-type" evidence="4">
    <location>
        <begin position="3"/>
        <end position="71"/>
    </location>
</feature>
<name>A0AAX3W5D5_MAMLE</name>
<evidence type="ECO:0000313" key="5">
    <source>
        <dbReference type="EMBL" id="WHI60392.1"/>
    </source>
</evidence>
<keyword evidence="1" id="KW-0805">Transcription regulation</keyword>
<organism evidence="5 6">
    <name type="scientific">Mammaliicoccus lentus</name>
    <name type="common">Staphylococcus lentus</name>
    <dbReference type="NCBI Taxonomy" id="42858"/>
    <lineage>
        <taxon>Bacteria</taxon>
        <taxon>Bacillati</taxon>
        <taxon>Bacillota</taxon>
        <taxon>Bacilli</taxon>
        <taxon>Bacillales</taxon>
        <taxon>Staphylococcaceae</taxon>
        <taxon>Mammaliicoccus</taxon>
    </lineage>
</organism>
<sequence length="362" mass="40967">MAEPKYKLIAFQLKDKIINNEYEYGKTIPSEKKLQEQYNVSRYTIRQAIDLLVQDGYIIKKKGLGSIVSDNYLKKTNHDTSTKKIGVIVTYLSDYIFPSIIRGIEKILGANGYSLILASTNNTHAGERRCLEMMIEQGVQGLIVEPTKSNVFNPNLSFYSLLKSKEIPVLMINACYEELNIPYISIDDTKSGFLATSYLLDEGHDDIVLITKIDDMQGKFRMKGYIEAFEDKGAIFKGENIFTYTTETKDKVLDLIIKELLNHEINPSAFVCYNDDIAYSFIKRLKENGKCVPDDYSVVGEDNSILSQLEDISLTTTSHPQENLGVEAARWMIKAINSGQIGETTIMDTEIIIRNSVKKRNA</sequence>